<dbReference type="CDD" id="cd00268">
    <property type="entry name" value="DEADc"/>
    <property type="match status" value="1"/>
</dbReference>
<dbReference type="InterPro" id="IPR011545">
    <property type="entry name" value="DEAD/DEAH_box_helicase_dom"/>
</dbReference>
<keyword evidence="2 7" id="KW-0378">Hydrolase</keyword>
<dbReference type="AlphaFoldDB" id="N8YCR3"/>
<gene>
    <name evidence="12" type="ORF">F964_00219</name>
</gene>
<dbReference type="PROSITE" id="PS00039">
    <property type="entry name" value="DEAD_ATP_HELICASE"/>
    <property type="match status" value="1"/>
</dbReference>
<dbReference type="HOGENOM" id="CLU_003041_28_3_6"/>
<dbReference type="CDD" id="cd18787">
    <property type="entry name" value="SF2_C_DEAD"/>
    <property type="match status" value="1"/>
</dbReference>
<comment type="caution">
    <text evidence="12">The sequence shown here is derived from an EMBL/GenBank/DDBJ whole genome shotgun (WGS) entry which is preliminary data.</text>
</comment>
<dbReference type="PROSITE" id="PS51195">
    <property type="entry name" value="Q_MOTIF"/>
    <property type="match status" value="1"/>
</dbReference>
<dbReference type="InterPro" id="IPR044742">
    <property type="entry name" value="DEAD/DEAH_RhlB"/>
</dbReference>
<evidence type="ECO:0000256" key="6">
    <source>
        <dbReference type="PROSITE-ProRule" id="PRU00552"/>
    </source>
</evidence>
<feature type="region of interest" description="Disordered" evidence="8">
    <location>
        <begin position="382"/>
        <end position="703"/>
    </location>
</feature>
<dbReference type="GO" id="GO:0005829">
    <property type="term" value="C:cytosol"/>
    <property type="evidence" value="ECO:0007669"/>
    <property type="project" value="TreeGrafter"/>
</dbReference>
<evidence type="ECO:0000256" key="7">
    <source>
        <dbReference type="RuleBase" id="RU000492"/>
    </source>
</evidence>
<keyword evidence="1 7" id="KW-0547">Nucleotide-binding</keyword>
<dbReference type="EMBL" id="APPJ01000001">
    <property type="protein sequence ID" value="ENV19124.1"/>
    <property type="molecule type" value="Genomic_DNA"/>
</dbReference>
<feature type="domain" description="Helicase ATP-binding" evidence="9">
    <location>
        <begin position="34"/>
        <end position="216"/>
    </location>
</feature>
<dbReference type="PANTHER" id="PTHR47959:SF17">
    <property type="entry name" value="ATP-DEPENDENT RNA HELICASE DEAD BOX FAMILY"/>
    <property type="match status" value="1"/>
</dbReference>
<dbReference type="InterPro" id="IPR000629">
    <property type="entry name" value="RNA-helicase_DEAD-box_CS"/>
</dbReference>
<dbReference type="PATRIC" id="fig|1217656.3.peg.216"/>
<dbReference type="SUPFAM" id="SSF52540">
    <property type="entry name" value="P-loop containing nucleoside triphosphate hydrolases"/>
    <property type="match status" value="1"/>
</dbReference>
<dbReference type="Pfam" id="PF00271">
    <property type="entry name" value="Helicase_C"/>
    <property type="match status" value="1"/>
</dbReference>
<dbReference type="GO" id="GO:0003676">
    <property type="term" value="F:nucleic acid binding"/>
    <property type="evidence" value="ECO:0007669"/>
    <property type="project" value="InterPro"/>
</dbReference>
<feature type="domain" description="DEAD-box RNA helicase Q" evidence="11">
    <location>
        <begin position="3"/>
        <end position="31"/>
    </location>
</feature>
<dbReference type="InterPro" id="IPR014014">
    <property type="entry name" value="RNA_helicase_DEAD_Q_motif"/>
</dbReference>
<dbReference type="SMART" id="SM00487">
    <property type="entry name" value="DEXDc"/>
    <property type="match status" value="1"/>
</dbReference>
<dbReference type="InterPro" id="IPR050079">
    <property type="entry name" value="DEAD_box_RNA_helicase"/>
</dbReference>
<evidence type="ECO:0000256" key="1">
    <source>
        <dbReference type="ARBA" id="ARBA00022741"/>
    </source>
</evidence>
<dbReference type="RefSeq" id="WP_004816837.1">
    <property type="nucleotide sequence ID" value="NZ_KB849454.1"/>
</dbReference>
<evidence type="ECO:0008006" key="14">
    <source>
        <dbReference type="Google" id="ProtNLM"/>
    </source>
</evidence>
<dbReference type="Proteomes" id="UP000013148">
    <property type="component" value="Unassembled WGS sequence"/>
</dbReference>
<proteinExistence type="inferred from homology"/>
<evidence type="ECO:0000256" key="3">
    <source>
        <dbReference type="ARBA" id="ARBA00022806"/>
    </source>
</evidence>
<dbReference type="PROSITE" id="PS51194">
    <property type="entry name" value="HELICASE_CTER"/>
    <property type="match status" value="1"/>
</dbReference>
<dbReference type="Gene3D" id="3.40.50.300">
    <property type="entry name" value="P-loop containing nucleotide triphosphate hydrolases"/>
    <property type="match status" value="2"/>
</dbReference>
<evidence type="ECO:0000259" key="9">
    <source>
        <dbReference type="PROSITE" id="PS51192"/>
    </source>
</evidence>
<organism evidence="12 13">
    <name type="scientific">Acinetobacter guillouiae NIPH 991</name>
    <dbReference type="NCBI Taxonomy" id="1217656"/>
    <lineage>
        <taxon>Bacteria</taxon>
        <taxon>Pseudomonadati</taxon>
        <taxon>Pseudomonadota</taxon>
        <taxon>Gammaproteobacteria</taxon>
        <taxon>Moraxellales</taxon>
        <taxon>Moraxellaceae</taxon>
        <taxon>Acinetobacter</taxon>
    </lineage>
</organism>
<keyword evidence="4 7" id="KW-0067">ATP-binding</keyword>
<evidence type="ECO:0000256" key="8">
    <source>
        <dbReference type="SAM" id="MobiDB-lite"/>
    </source>
</evidence>
<name>N8YCR3_ACIGI</name>
<feature type="short sequence motif" description="Q motif" evidence="6">
    <location>
        <begin position="3"/>
        <end position="31"/>
    </location>
</feature>
<evidence type="ECO:0000256" key="4">
    <source>
        <dbReference type="ARBA" id="ARBA00022840"/>
    </source>
</evidence>
<feature type="compositionally biased region" description="Basic and acidic residues" evidence="8">
    <location>
        <begin position="421"/>
        <end position="703"/>
    </location>
</feature>
<dbReference type="InterPro" id="IPR014001">
    <property type="entry name" value="Helicase_ATP-bd"/>
</dbReference>
<dbReference type="SMART" id="SM00490">
    <property type="entry name" value="HELICc"/>
    <property type="match status" value="1"/>
</dbReference>
<dbReference type="InterPro" id="IPR027417">
    <property type="entry name" value="P-loop_NTPase"/>
</dbReference>
<evidence type="ECO:0000313" key="13">
    <source>
        <dbReference type="Proteomes" id="UP000013148"/>
    </source>
</evidence>
<evidence type="ECO:0000259" key="11">
    <source>
        <dbReference type="PROSITE" id="PS51195"/>
    </source>
</evidence>
<dbReference type="GO" id="GO:0016787">
    <property type="term" value="F:hydrolase activity"/>
    <property type="evidence" value="ECO:0007669"/>
    <property type="project" value="UniProtKB-KW"/>
</dbReference>
<evidence type="ECO:0000256" key="5">
    <source>
        <dbReference type="ARBA" id="ARBA00038437"/>
    </source>
</evidence>
<dbReference type="PROSITE" id="PS51192">
    <property type="entry name" value="HELICASE_ATP_BIND_1"/>
    <property type="match status" value="1"/>
</dbReference>
<keyword evidence="3 7" id="KW-0347">Helicase</keyword>
<evidence type="ECO:0000256" key="2">
    <source>
        <dbReference type="ARBA" id="ARBA00022801"/>
    </source>
</evidence>
<dbReference type="GO" id="GO:0005524">
    <property type="term" value="F:ATP binding"/>
    <property type="evidence" value="ECO:0007669"/>
    <property type="project" value="UniProtKB-KW"/>
</dbReference>
<evidence type="ECO:0000259" key="10">
    <source>
        <dbReference type="PROSITE" id="PS51194"/>
    </source>
</evidence>
<feature type="domain" description="Helicase C-terminal" evidence="10">
    <location>
        <begin position="244"/>
        <end position="388"/>
    </location>
</feature>
<dbReference type="PANTHER" id="PTHR47959">
    <property type="entry name" value="ATP-DEPENDENT RNA HELICASE RHLE-RELATED"/>
    <property type="match status" value="1"/>
</dbReference>
<dbReference type="eggNOG" id="COG0513">
    <property type="taxonomic scope" value="Bacteria"/>
</dbReference>
<accession>N8YCR3</accession>
<dbReference type="InterPro" id="IPR001650">
    <property type="entry name" value="Helicase_C-like"/>
</dbReference>
<dbReference type="GO" id="GO:0003724">
    <property type="term" value="F:RNA helicase activity"/>
    <property type="evidence" value="ECO:0007669"/>
    <property type="project" value="InterPro"/>
</dbReference>
<dbReference type="Pfam" id="PF00270">
    <property type="entry name" value="DEAD"/>
    <property type="match status" value="1"/>
</dbReference>
<comment type="similarity">
    <text evidence="5 7">Belongs to the DEAD box helicase family.</text>
</comment>
<reference evidence="12 13" key="1">
    <citation type="submission" date="2013-02" db="EMBL/GenBank/DDBJ databases">
        <title>The Genome Sequence of Acinetobacter guillouiae NIPH 991.</title>
        <authorList>
            <consortium name="The Broad Institute Genome Sequencing Platform"/>
            <consortium name="The Broad Institute Genome Sequencing Center for Infectious Disease"/>
            <person name="Cerqueira G."/>
            <person name="Feldgarden M."/>
            <person name="Courvalin P."/>
            <person name="Perichon B."/>
            <person name="Grillot-Courvalin C."/>
            <person name="Clermont D."/>
            <person name="Rocha E."/>
            <person name="Yoon E.-J."/>
            <person name="Nemec A."/>
            <person name="Walker B."/>
            <person name="Young S.K."/>
            <person name="Zeng Q."/>
            <person name="Gargeya S."/>
            <person name="Fitzgerald M."/>
            <person name="Haas B."/>
            <person name="Abouelleil A."/>
            <person name="Alvarado L."/>
            <person name="Arachchi H.M."/>
            <person name="Berlin A.M."/>
            <person name="Chapman S.B."/>
            <person name="Dewar J."/>
            <person name="Goldberg J."/>
            <person name="Griggs A."/>
            <person name="Gujja S."/>
            <person name="Hansen M."/>
            <person name="Howarth C."/>
            <person name="Imamovic A."/>
            <person name="Larimer J."/>
            <person name="McCowan C."/>
            <person name="Murphy C."/>
            <person name="Neiman D."/>
            <person name="Pearson M."/>
            <person name="Priest M."/>
            <person name="Roberts A."/>
            <person name="Saif S."/>
            <person name="Shea T."/>
            <person name="Sisk P."/>
            <person name="Sykes S."/>
            <person name="Wortman J."/>
            <person name="Nusbaum C."/>
            <person name="Birren B."/>
        </authorList>
    </citation>
    <scope>NUCLEOTIDE SEQUENCE [LARGE SCALE GENOMIC DNA]</scope>
    <source>
        <strain evidence="12 13">NIPH 991</strain>
    </source>
</reference>
<keyword evidence="13" id="KW-1185">Reference proteome</keyword>
<evidence type="ECO:0000313" key="12">
    <source>
        <dbReference type="EMBL" id="ENV19124.1"/>
    </source>
</evidence>
<protein>
    <recommendedName>
        <fullName evidence="14">DEAD/DEAH box helicase</fullName>
    </recommendedName>
</protein>
<sequence>MSKTFAEFSLDESLQKALESLGFTTPTPVQELSIPAALEGKDLLVSSQTGSGKTAAFLLPTLNALAGQDTFVPFKDRMKAVTQPNILVISPTRELAQQVCQDAIAFVRHMKGVRVAAIMGGMPFGKQIQQLKGAQVVVATPGRLLDLVNRRQIKLDLVDALIVDEADRMLDLGFSEDLEAISDLALNRKQTLMFSATFAPRIINLAERMMNEPERIAIETGHSTNTDITQTLHWTDGFEHKKKLLTHWLNEEDVDQAVVFASTQEDTDMLAEELAEAGLSVVALHGAMPQTVRNRRLRSIREGRAKILVATDVAARGLDVPTISHVINFGLPMKNEDYVHRIGRTGRAGRTGKAITLATYRERGKIRALEDYLEARLSVSEIEGLEPSPPPARGSRDGGGRGRSNGGGRREGGRGGFGGGRRFEGESNFKRREGGDDRPRRSFDDKPRGDRPSYGDDRPKRDFGDRPPRREGGFGDRPQRSFGGEDRPKRDFGDRPPRREGGFGDRPQRSFGGEDRPKRDFGDRPPRREGGFGDRPQRSFGGEDRPKRDFGDRPPRREGGFGDRPQRSFGGEDRPKRDFNSDRPRREGGFNDKPRFNSNDDNRGNSVDYKPRREGSFADRPKRDFGDRPPRREGGFGDRPQRSFGDDRPKRTFGGEDRPKREFNSDRPKRAFGGDDRPKREFGGEDRPKREFNADRPRRKFND</sequence>